<keyword evidence="2" id="KW-0378">Hydrolase</keyword>
<accession>A0A6L9EJQ1</accession>
<dbReference type="PANTHER" id="PTHR10819:SF3">
    <property type="entry name" value="PHOSPHOTRIESTERASE-RELATED PROTEIN"/>
    <property type="match status" value="1"/>
</dbReference>
<comment type="caution">
    <text evidence="4">The sequence shown here is derived from an EMBL/GenBank/DDBJ whole genome shotgun (WGS) entry which is preliminary data.</text>
</comment>
<protein>
    <submittedName>
        <fullName evidence="4">Phosphotriesterase</fullName>
    </submittedName>
</protein>
<dbReference type="GO" id="GO:0016787">
    <property type="term" value="F:hydrolase activity"/>
    <property type="evidence" value="ECO:0007669"/>
    <property type="project" value="UniProtKB-KW"/>
</dbReference>
<comment type="similarity">
    <text evidence="3">Belongs to the metallo-dependent hydrolases superfamily. Phosphotriesterase family.</text>
</comment>
<dbReference type="EMBL" id="WXYO01000011">
    <property type="protein sequence ID" value="NAS14429.1"/>
    <property type="molecule type" value="Genomic_DNA"/>
</dbReference>
<evidence type="ECO:0000256" key="1">
    <source>
        <dbReference type="ARBA" id="ARBA00022723"/>
    </source>
</evidence>
<proteinExistence type="inferred from homology"/>
<dbReference type="PROSITE" id="PS51347">
    <property type="entry name" value="PHOSPHOTRIESTERASE_2"/>
    <property type="match status" value="1"/>
</dbReference>
<evidence type="ECO:0000313" key="4">
    <source>
        <dbReference type="EMBL" id="NAS14429.1"/>
    </source>
</evidence>
<dbReference type="Proteomes" id="UP000475249">
    <property type="component" value="Unassembled WGS sequence"/>
</dbReference>
<feature type="modified residue" description="N6-carboxylysine" evidence="3">
    <location>
        <position position="162"/>
    </location>
</feature>
<keyword evidence="5" id="KW-1185">Reference proteome</keyword>
<name>A0A6L9EJQ1_9FLAO</name>
<dbReference type="Gene3D" id="3.20.20.140">
    <property type="entry name" value="Metal-dependent hydrolases"/>
    <property type="match status" value="1"/>
</dbReference>
<evidence type="ECO:0000313" key="5">
    <source>
        <dbReference type="Proteomes" id="UP000475249"/>
    </source>
</evidence>
<dbReference type="RefSeq" id="WP_161437478.1">
    <property type="nucleotide sequence ID" value="NZ_WXYO01000011.1"/>
</dbReference>
<dbReference type="InterPro" id="IPR001559">
    <property type="entry name" value="Phosphotriesterase"/>
</dbReference>
<evidence type="ECO:0000256" key="2">
    <source>
        <dbReference type="ARBA" id="ARBA00022801"/>
    </source>
</evidence>
<dbReference type="Pfam" id="PF02126">
    <property type="entry name" value="PTE"/>
    <property type="match status" value="1"/>
</dbReference>
<dbReference type="PROSITE" id="PS51257">
    <property type="entry name" value="PROKAR_LIPOPROTEIN"/>
    <property type="match status" value="1"/>
</dbReference>
<evidence type="ECO:0000256" key="3">
    <source>
        <dbReference type="PROSITE-ProRule" id="PRU00679"/>
    </source>
</evidence>
<dbReference type="InterPro" id="IPR032466">
    <property type="entry name" value="Metal_Hydrolase"/>
</dbReference>
<dbReference type="SUPFAM" id="SSF51556">
    <property type="entry name" value="Metallo-dependent hydrolases"/>
    <property type="match status" value="1"/>
</dbReference>
<organism evidence="4 5">
    <name type="scientific">Poritiphilus flavus</name>
    <dbReference type="NCBI Taxonomy" id="2697053"/>
    <lineage>
        <taxon>Bacteria</taxon>
        <taxon>Pseudomonadati</taxon>
        <taxon>Bacteroidota</taxon>
        <taxon>Flavobacteriia</taxon>
        <taxon>Flavobacteriales</taxon>
        <taxon>Flavobacteriaceae</taxon>
        <taxon>Poritiphilus</taxon>
    </lineage>
</organism>
<reference evidence="4 5" key="1">
    <citation type="submission" date="2020-01" db="EMBL/GenBank/DDBJ databases">
        <title>Bacteria diversity of Porities sp.</title>
        <authorList>
            <person name="Wang G."/>
        </authorList>
    </citation>
    <scope>NUCLEOTIDE SEQUENCE [LARGE SCALE GENOMIC DNA]</scope>
    <source>
        <strain evidence="4 5">R33</strain>
    </source>
</reference>
<dbReference type="AlphaFoldDB" id="A0A6L9EJQ1"/>
<dbReference type="GO" id="GO:0008270">
    <property type="term" value="F:zinc ion binding"/>
    <property type="evidence" value="ECO:0007669"/>
    <property type="project" value="InterPro"/>
</dbReference>
<gene>
    <name evidence="4" type="ORF">GTQ38_20630</name>
</gene>
<dbReference type="PANTHER" id="PTHR10819">
    <property type="entry name" value="PHOSPHOTRIESTERASE-RELATED"/>
    <property type="match status" value="1"/>
</dbReference>
<keyword evidence="1" id="KW-0479">Metal-binding</keyword>
<sequence length="344" mass="38004">MGKLILFIITCFFILACTPKPEPAKLITVKGEIPVEAMGTSLIHEHVIVDWIGADSTGSHRWDRSEIVARALPFMMEAKSRGVNTFFDCTPAYLGRDAEVLKELAEKTGVNLVTNTGYYGARNNKFIPKQAFDATPEELARIWIDEFKYGIDGTGIFPGFMKISVGRSDTLSAFHTKLIKAAAIAHKNTGLTIVSHTGPDGPAFAQLKVLEDAGVSPEAFVWTHAQNGTSEGHIKAASLGAWISLDNVRYIASGPDQDQGNIDWYVDQLTALKKEKLLHKILISHDSGWYTVAEKNGGDFRDYNDIFDHLIPALKENGFTQEDIDVLLVKNPRKAYAIQVRTIK</sequence>